<reference evidence="2" key="1">
    <citation type="submission" date="2019-03" db="EMBL/GenBank/DDBJ databases">
        <title>Single cell metagenomics reveals metabolic interactions within the superorganism composed of flagellate Streblomastix strix and complex community of Bacteroidetes bacteria on its surface.</title>
        <authorList>
            <person name="Treitli S.C."/>
            <person name="Kolisko M."/>
            <person name="Husnik F."/>
            <person name="Keeling P."/>
            <person name="Hampl V."/>
        </authorList>
    </citation>
    <scope>NUCLEOTIDE SEQUENCE</scope>
    <source>
        <strain evidence="2">STM</strain>
    </source>
</reference>
<evidence type="ECO:0000256" key="1">
    <source>
        <dbReference type="SAM" id="Phobius"/>
    </source>
</evidence>
<keyword evidence="1" id="KW-0472">Membrane</keyword>
<dbReference type="AlphaFoldDB" id="A0A5J4Q0P8"/>
<dbReference type="Gene3D" id="1.20.1250.20">
    <property type="entry name" value="MFS general substrate transporter like domains"/>
    <property type="match status" value="1"/>
</dbReference>
<keyword evidence="1" id="KW-0812">Transmembrane</keyword>
<feature type="non-terminal residue" evidence="2">
    <location>
        <position position="63"/>
    </location>
</feature>
<gene>
    <name evidence="2" type="ORF">EZS27_034741</name>
</gene>
<dbReference type="SUPFAM" id="SSF103473">
    <property type="entry name" value="MFS general substrate transporter"/>
    <property type="match status" value="1"/>
</dbReference>
<dbReference type="EMBL" id="SNRY01005546">
    <property type="protein sequence ID" value="KAA6314681.1"/>
    <property type="molecule type" value="Genomic_DNA"/>
</dbReference>
<accession>A0A5J4Q0P8</accession>
<proteinExistence type="predicted"/>
<evidence type="ECO:0000313" key="2">
    <source>
        <dbReference type="EMBL" id="KAA6314681.1"/>
    </source>
</evidence>
<organism evidence="2">
    <name type="scientific">termite gut metagenome</name>
    <dbReference type="NCBI Taxonomy" id="433724"/>
    <lineage>
        <taxon>unclassified sequences</taxon>
        <taxon>metagenomes</taxon>
        <taxon>organismal metagenomes</taxon>
    </lineage>
</organism>
<name>A0A5J4Q0P8_9ZZZZ</name>
<comment type="caution">
    <text evidence="2">The sequence shown here is derived from an EMBL/GenBank/DDBJ whole genome shotgun (WGS) entry which is preliminary data.</text>
</comment>
<protein>
    <submittedName>
        <fullName evidence="2">Tetracycline resistance protein class C</fullName>
    </submittedName>
</protein>
<feature type="transmembrane region" description="Helical" evidence="1">
    <location>
        <begin position="12"/>
        <end position="33"/>
    </location>
</feature>
<keyword evidence="1" id="KW-1133">Transmembrane helix</keyword>
<dbReference type="InterPro" id="IPR036259">
    <property type="entry name" value="MFS_trans_sf"/>
</dbReference>
<sequence length="63" mass="7005">MKAMSKNKQHAITFIFITLLMDVIGLGIILPVLPTLIEELIHGTISDASRYGGWLMVSYAIMQ</sequence>